<feature type="region of interest" description="Disordered" evidence="1">
    <location>
        <begin position="614"/>
        <end position="810"/>
    </location>
</feature>
<feature type="region of interest" description="Disordered" evidence="1">
    <location>
        <begin position="1"/>
        <end position="168"/>
    </location>
</feature>
<feature type="compositionally biased region" description="Polar residues" evidence="1">
    <location>
        <begin position="997"/>
        <end position="1007"/>
    </location>
</feature>
<feature type="compositionally biased region" description="Polar residues" evidence="1">
    <location>
        <begin position="147"/>
        <end position="160"/>
    </location>
</feature>
<comment type="caution">
    <text evidence="2">The sequence shown here is derived from an EMBL/GenBank/DDBJ whole genome shotgun (WGS) entry which is preliminary data.</text>
</comment>
<evidence type="ECO:0000313" key="3">
    <source>
        <dbReference type="Proteomes" id="UP001292094"/>
    </source>
</evidence>
<feature type="compositionally biased region" description="Low complexity" evidence="1">
    <location>
        <begin position="1015"/>
        <end position="1029"/>
    </location>
</feature>
<evidence type="ECO:0000256" key="1">
    <source>
        <dbReference type="SAM" id="MobiDB-lite"/>
    </source>
</evidence>
<feature type="compositionally biased region" description="Polar residues" evidence="1">
    <location>
        <begin position="627"/>
        <end position="650"/>
    </location>
</feature>
<dbReference type="Proteomes" id="UP001292094">
    <property type="component" value="Unassembled WGS sequence"/>
</dbReference>
<feature type="region of interest" description="Disordered" evidence="1">
    <location>
        <begin position="963"/>
        <end position="1007"/>
    </location>
</feature>
<keyword evidence="3" id="KW-1185">Reference proteome</keyword>
<feature type="region of interest" description="Disordered" evidence="1">
    <location>
        <begin position="456"/>
        <end position="497"/>
    </location>
</feature>
<feature type="compositionally biased region" description="Low complexity" evidence="1">
    <location>
        <begin position="703"/>
        <end position="732"/>
    </location>
</feature>
<feature type="compositionally biased region" description="Low complexity" evidence="1">
    <location>
        <begin position="25"/>
        <end position="39"/>
    </location>
</feature>
<name>A0AAE1QCH6_9EUCA</name>
<feature type="compositionally biased region" description="Low complexity" evidence="1">
    <location>
        <begin position="50"/>
        <end position="67"/>
    </location>
</feature>
<feature type="region of interest" description="Disordered" evidence="1">
    <location>
        <begin position="529"/>
        <end position="550"/>
    </location>
</feature>
<accession>A0AAE1QCH6</accession>
<feature type="compositionally biased region" description="Basic and acidic residues" evidence="1">
    <location>
        <begin position="986"/>
        <end position="995"/>
    </location>
</feature>
<sequence>MRLYSPAKLSSPVGEDGEGRHEDTTTTNTNNNNNNNNTTDPTCHHYEPRQQQQQQHLPSSSSPSSQQHHNHHHHQHQRTPLENDSRGLDNNTTNNNTKLLQGKGGDDINKTQQLTRLDDTLHINTHQTSTRGSPTPRKTAATTTTTHPEMNGTQNGSNAIPLSPPPPPTPCMENGTGVMDTVRSLDSVPWNLEGIETIKENGCCRLREWSLSSASDDHHTLSDEDELSQLREENKRLKVALKEAADVNSEWREYHQQRQQYIHRLVNTIHELQHPRSPAQSPRQQLEVDGSGGGGEDEVRRLRGAVARLQADHDEHVTLLEMQVRAHRDDWEAERSEKQATQTALAEAQARTALLLQELQLTQAKLADSESKRGVCWRCGAGVVVGSNRKNGSTPRNNSSSNPPSAPHSLQASPVPAPSPAPSGVSPTPLQDQPQAPLKGWIPVSMLHQIAFSGTTPEHQSPVVQAHSRPTSLNTHTPSPRTSTTPTREPISINDDKRRYEAMGARPKVALGTGKGRGMVEEVVRGLEEAGAEGTGKGLGSVEDESTAKHRARSILASAIPVSPVSSGPAPSFPTTLAKSPSAPVIAKGYVPITSTVLTPVNFRPPFVAHKRPSAIKQAALQAQQQSDSPVSTPNTHTINKTISGNNARSISDDKTSNLQQRSGAVKEGKTNKSGSSKSRSSMGGSKAAGGRGNKGSQIECITTPTTTVTSSSPTLTPTTTTTTSTTTATRTVHSQDNPVPVLAQPTPIPNQPSSTPQTSTDGRSSSISGVKGINVTDVKGGNKTRECEGRGGKIPPLTESPVTSPPPAATATTAFASITVTTTAAGVNAPPSASSYSSTTSSRSSSPGMSLTTFGLNSEGRGIPGAIFFAMGSDQRNNGRSPQPTPVSVGVKSPTPDSVVNKDSRPPSGIKSPPVSVNSSSNGNVGIVKQEHWWSVEGSGGEKQSGGKLVNSTWVRLMGGQASTKAGSGLPWRTARAVSGQQLDQARRASHDDPSNGATTATFTCTPAVNSPASSTLSSAASSGASSPLPCPTSVPNHELKSLASKNISSAIMSYELGSKCEVSNTTMGSDGVATLTRRDLVCPSCQMLFPPDKHVNFLDHFEACRGPEYADL</sequence>
<evidence type="ECO:0000313" key="2">
    <source>
        <dbReference type="EMBL" id="KAK4324324.1"/>
    </source>
</evidence>
<feature type="compositionally biased region" description="Polar residues" evidence="1">
    <location>
        <begin position="752"/>
        <end position="769"/>
    </location>
</feature>
<feature type="compositionally biased region" description="Polar residues" evidence="1">
    <location>
        <begin position="122"/>
        <end position="133"/>
    </location>
</feature>
<feature type="compositionally biased region" description="Low complexity" evidence="1">
    <location>
        <begin position="477"/>
        <end position="488"/>
    </location>
</feature>
<dbReference type="EMBL" id="JAWZYT010000371">
    <property type="protein sequence ID" value="KAK4324324.1"/>
    <property type="molecule type" value="Genomic_DNA"/>
</dbReference>
<dbReference type="Gene3D" id="1.20.5.990">
    <property type="entry name" value="Nemo cc2-lz domain - 1d5 darpin complex"/>
    <property type="match status" value="1"/>
</dbReference>
<gene>
    <name evidence="2" type="ORF">Pmani_005039</name>
</gene>
<dbReference type="AlphaFoldDB" id="A0AAE1QCH6"/>
<proteinExistence type="predicted"/>
<feature type="region of interest" description="Disordered" evidence="1">
    <location>
        <begin position="827"/>
        <end position="858"/>
    </location>
</feature>
<feature type="compositionally biased region" description="Low complexity" evidence="1">
    <location>
        <begin position="672"/>
        <end position="686"/>
    </location>
</feature>
<feature type="region of interest" description="Disordered" evidence="1">
    <location>
        <begin position="384"/>
        <end position="437"/>
    </location>
</feature>
<feature type="compositionally biased region" description="Low complexity" evidence="1">
    <location>
        <begin position="833"/>
        <end position="854"/>
    </location>
</feature>
<feature type="region of interest" description="Disordered" evidence="1">
    <location>
        <begin position="872"/>
        <end position="924"/>
    </location>
</feature>
<feature type="region of interest" description="Disordered" evidence="1">
    <location>
        <begin position="1015"/>
        <end position="1034"/>
    </location>
</feature>
<organism evidence="2 3">
    <name type="scientific">Petrolisthes manimaculis</name>
    <dbReference type="NCBI Taxonomy" id="1843537"/>
    <lineage>
        <taxon>Eukaryota</taxon>
        <taxon>Metazoa</taxon>
        <taxon>Ecdysozoa</taxon>
        <taxon>Arthropoda</taxon>
        <taxon>Crustacea</taxon>
        <taxon>Multicrustacea</taxon>
        <taxon>Malacostraca</taxon>
        <taxon>Eumalacostraca</taxon>
        <taxon>Eucarida</taxon>
        <taxon>Decapoda</taxon>
        <taxon>Pleocyemata</taxon>
        <taxon>Anomura</taxon>
        <taxon>Galatheoidea</taxon>
        <taxon>Porcellanidae</taxon>
        <taxon>Petrolisthes</taxon>
    </lineage>
</organism>
<protein>
    <submittedName>
        <fullName evidence="2">Uncharacterized protein</fullName>
    </submittedName>
</protein>
<feature type="compositionally biased region" description="Polar residues" evidence="1">
    <location>
        <begin position="456"/>
        <end position="476"/>
    </location>
</feature>
<feature type="compositionally biased region" description="Low complexity" evidence="1">
    <location>
        <begin position="913"/>
        <end position="924"/>
    </location>
</feature>
<reference evidence="2" key="1">
    <citation type="submission" date="2023-11" db="EMBL/GenBank/DDBJ databases">
        <title>Genome assemblies of two species of porcelain crab, Petrolisthes cinctipes and Petrolisthes manimaculis (Anomura: Porcellanidae).</title>
        <authorList>
            <person name="Angst P."/>
        </authorList>
    </citation>
    <scope>NUCLEOTIDE SEQUENCE</scope>
    <source>
        <strain evidence="2">PB745_02</strain>
        <tissue evidence="2">Gill</tissue>
    </source>
</reference>
<feature type="region of interest" description="Disordered" evidence="1">
    <location>
        <begin position="273"/>
        <end position="298"/>
    </location>
</feature>
<feature type="compositionally biased region" description="Low complexity" evidence="1">
    <location>
        <begin position="391"/>
        <end position="414"/>
    </location>
</feature>
<feature type="compositionally biased region" description="Basic residues" evidence="1">
    <location>
        <begin position="68"/>
        <end position="77"/>
    </location>
</feature>